<evidence type="ECO:0000313" key="3">
    <source>
        <dbReference type="Proteomes" id="UP000316993"/>
    </source>
</evidence>
<organism evidence="2 3">
    <name type="scientific">Acidovorax temperans</name>
    <dbReference type="NCBI Taxonomy" id="80878"/>
    <lineage>
        <taxon>Bacteria</taxon>
        <taxon>Pseudomonadati</taxon>
        <taxon>Pseudomonadota</taxon>
        <taxon>Betaproteobacteria</taxon>
        <taxon>Burkholderiales</taxon>
        <taxon>Comamonadaceae</taxon>
        <taxon>Acidovorax</taxon>
    </lineage>
</organism>
<dbReference type="EMBL" id="VFPV01000001">
    <property type="protein sequence ID" value="TQN08400.1"/>
    <property type="molecule type" value="Genomic_DNA"/>
</dbReference>
<dbReference type="RefSeq" id="WP_142082331.1">
    <property type="nucleotide sequence ID" value="NZ_VFPV01000001.1"/>
</dbReference>
<feature type="transmembrane region" description="Helical" evidence="1">
    <location>
        <begin position="12"/>
        <end position="36"/>
    </location>
</feature>
<sequence length="130" mass="14132">MPRESLFSNLSLAGKITLLLGLMGVVSMAIIGYAMVHMRQMDEQYRTLISLESELAQSFGRTGVLLGESQRIVHAAHSASQGAAAPLAAEASQRLRTLQREFETELNDIAKDIPHQGRELMGVRALAEGV</sequence>
<dbReference type="Proteomes" id="UP000316993">
    <property type="component" value="Unassembled WGS sequence"/>
</dbReference>
<evidence type="ECO:0000313" key="2">
    <source>
        <dbReference type="EMBL" id="TQN08400.1"/>
    </source>
</evidence>
<evidence type="ECO:0000256" key="1">
    <source>
        <dbReference type="SAM" id="Phobius"/>
    </source>
</evidence>
<reference evidence="2 3" key="1">
    <citation type="submission" date="2019-06" db="EMBL/GenBank/DDBJ databases">
        <title>Genomic Encyclopedia of Archaeal and Bacterial Type Strains, Phase II (KMG-II): from individual species to whole genera.</title>
        <authorList>
            <person name="Goeker M."/>
        </authorList>
    </citation>
    <scope>NUCLEOTIDE SEQUENCE [LARGE SCALE GENOMIC DNA]</scope>
    <source>
        <strain evidence="2 3">DSM 7270</strain>
    </source>
</reference>
<keyword evidence="1" id="KW-0472">Membrane</keyword>
<keyword evidence="1" id="KW-1133">Transmembrane helix</keyword>
<protein>
    <submittedName>
        <fullName evidence="2">Uncharacterized protein</fullName>
    </submittedName>
</protein>
<dbReference type="AlphaFoldDB" id="A0A543LLX8"/>
<gene>
    <name evidence="2" type="ORF">BDD18_1565</name>
</gene>
<comment type="caution">
    <text evidence="2">The sequence shown here is derived from an EMBL/GenBank/DDBJ whole genome shotgun (WGS) entry which is preliminary data.</text>
</comment>
<proteinExistence type="predicted"/>
<keyword evidence="1" id="KW-0812">Transmembrane</keyword>
<name>A0A543LLX8_9BURK</name>
<accession>A0A543LLX8</accession>